<protein>
    <submittedName>
        <fullName evidence="2">Putative toxin-antitoxin system toxin component, PIN family</fullName>
    </submittedName>
</protein>
<dbReference type="InterPro" id="IPR002850">
    <property type="entry name" value="PIN_toxin-like"/>
</dbReference>
<dbReference type="AlphaFoldDB" id="A0A2M6R9A6"/>
<dbReference type="InterPro" id="IPR002716">
    <property type="entry name" value="PIN_dom"/>
</dbReference>
<proteinExistence type="predicted"/>
<gene>
    <name evidence="2" type="ORF">COT79_03545</name>
</gene>
<reference evidence="3" key="1">
    <citation type="submission" date="2017-09" db="EMBL/GenBank/DDBJ databases">
        <title>Depth-based differentiation of microbial function through sediment-hosted aquifers and enrichment of novel symbionts in the deep terrestrial subsurface.</title>
        <authorList>
            <person name="Probst A.J."/>
            <person name="Ladd B."/>
            <person name="Jarett J.K."/>
            <person name="Geller-Mcgrath D.E."/>
            <person name="Sieber C.M.K."/>
            <person name="Emerson J.B."/>
            <person name="Anantharaman K."/>
            <person name="Thomas B.C."/>
            <person name="Malmstrom R."/>
            <person name="Stieglmeier M."/>
            <person name="Klingl A."/>
            <person name="Woyke T."/>
            <person name="Ryan C.M."/>
            <person name="Banfield J.F."/>
        </authorList>
    </citation>
    <scope>NUCLEOTIDE SEQUENCE [LARGE SCALE GENOMIC DNA]</scope>
</reference>
<feature type="domain" description="PIN" evidence="1">
    <location>
        <begin position="1"/>
        <end position="112"/>
    </location>
</feature>
<dbReference type="Proteomes" id="UP000231162">
    <property type="component" value="Unassembled WGS sequence"/>
</dbReference>
<dbReference type="PANTHER" id="PTHR34610">
    <property type="entry name" value="SSL7007 PROTEIN"/>
    <property type="match status" value="1"/>
</dbReference>
<dbReference type="InterPro" id="IPR029060">
    <property type="entry name" value="PIN-like_dom_sf"/>
</dbReference>
<comment type="caution">
    <text evidence="2">The sequence shown here is derived from an EMBL/GenBank/DDBJ whole genome shotgun (WGS) entry which is preliminary data.</text>
</comment>
<name>A0A2M6R9A6_9BACT</name>
<accession>A0A2M6R9A6</accession>
<dbReference type="SUPFAM" id="SSF88723">
    <property type="entry name" value="PIN domain-like"/>
    <property type="match status" value="1"/>
</dbReference>
<dbReference type="SMART" id="SM00670">
    <property type="entry name" value="PINc"/>
    <property type="match status" value="1"/>
</dbReference>
<evidence type="ECO:0000313" key="3">
    <source>
        <dbReference type="Proteomes" id="UP000231162"/>
    </source>
</evidence>
<dbReference type="Pfam" id="PF13470">
    <property type="entry name" value="PIN_3"/>
    <property type="match status" value="1"/>
</dbReference>
<evidence type="ECO:0000259" key="1">
    <source>
        <dbReference type="SMART" id="SM00670"/>
    </source>
</evidence>
<dbReference type="PANTHER" id="PTHR34610:SF3">
    <property type="entry name" value="SSL7007 PROTEIN"/>
    <property type="match status" value="1"/>
</dbReference>
<sequence>MRVVLDSNILISAINYGGIPRDIYSLGKYKLIDIILSEPILKETSGVLERKFQYSHEITTLISSELMGSSIVVKPTKRINEIKDDPSDNKFLEAAIAGNADYIVSGDKHVLKLKKFKDILIVTPAEFLEVYNNDKL</sequence>
<dbReference type="NCBIfam" id="TIGR00305">
    <property type="entry name" value="putative toxin-antitoxin system toxin component, PIN family"/>
    <property type="match status" value="1"/>
</dbReference>
<evidence type="ECO:0000313" key="2">
    <source>
        <dbReference type="EMBL" id="PIS06650.1"/>
    </source>
</evidence>
<dbReference type="EMBL" id="PEZX01000044">
    <property type="protein sequence ID" value="PIS06650.1"/>
    <property type="molecule type" value="Genomic_DNA"/>
</dbReference>
<organism evidence="2 3">
    <name type="scientific">Candidatus Berkelbacteria bacterium CG10_big_fil_rev_8_21_14_0_10_43_14</name>
    <dbReference type="NCBI Taxonomy" id="1974515"/>
    <lineage>
        <taxon>Bacteria</taxon>
        <taxon>Candidatus Berkelbacteria</taxon>
    </lineage>
</organism>